<feature type="domain" description="Multidrug resistance protein MdtA-like C-terminal permuted SH3" evidence="6">
    <location>
        <begin position="301"/>
        <end position="360"/>
    </location>
</feature>
<dbReference type="PROSITE" id="PS51257">
    <property type="entry name" value="PROKAR_LIPOPROTEIN"/>
    <property type="match status" value="1"/>
</dbReference>
<evidence type="ECO:0000259" key="6">
    <source>
        <dbReference type="Pfam" id="PF25967"/>
    </source>
</evidence>
<dbReference type="GO" id="GO:0046677">
    <property type="term" value="P:response to antibiotic"/>
    <property type="evidence" value="ECO:0007669"/>
    <property type="project" value="TreeGrafter"/>
</dbReference>
<evidence type="ECO:0000256" key="1">
    <source>
        <dbReference type="ARBA" id="ARBA00004196"/>
    </source>
</evidence>
<accession>A0A6N6RM79</accession>
<dbReference type="NCBIfam" id="TIGR01730">
    <property type="entry name" value="RND_mfp"/>
    <property type="match status" value="1"/>
</dbReference>
<evidence type="ECO:0000256" key="2">
    <source>
        <dbReference type="ARBA" id="ARBA00009477"/>
    </source>
</evidence>
<dbReference type="GO" id="GO:0022857">
    <property type="term" value="F:transmembrane transporter activity"/>
    <property type="evidence" value="ECO:0007669"/>
    <property type="project" value="InterPro"/>
</dbReference>
<evidence type="ECO:0000259" key="3">
    <source>
        <dbReference type="Pfam" id="PF25876"/>
    </source>
</evidence>
<dbReference type="InterPro" id="IPR058627">
    <property type="entry name" value="MdtA-like_C"/>
</dbReference>
<protein>
    <submittedName>
        <fullName evidence="7">Efflux RND transporter periplasmic adaptor subunit</fullName>
    </submittedName>
</protein>
<evidence type="ECO:0000259" key="5">
    <source>
        <dbReference type="Pfam" id="PF25944"/>
    </source>
</evidence>
<dbReference type="Gene3D" id="2.40.30.170">
    <property type="match status" value="1"/>
</dbReference>
<name>A0A6N6RM79_9FLAO</name>
<comment type="subcellular location">
    <subcellularLocation>
        <location evidence="1">Cell envelope</location>
    </subcellularLocation>
</comment>
<dbReference type="InterPro" id="IPR058624">
    <property type="entry name" value="MdtA-like_HH"/>
</dbReference>
<evidence type="ECO:0000313" key="7">
    <source>
        <dbReference type="EMBL" id="KAB2814666.1"/>
    </source>
</evidence>
<dbReference type="InterPro" id="IPR006143">
    <property type="entry name" value="RND_pump_MFP"/>
</dbReference>
<dbReference type="Gene3D" id="2.40.50.100">
    <property type="match status" value="1"/>
</dbReference>
<dbReference type="InterPro" id="IPR058626">
    <property type="entry name" value="MdtA-like_b-barrel"/>
</dbReference>
<feature type="domain" description="Multidrug resistance protein MdtA-like beta-barrel" evidence="5">
    <location>
        <begin position="210"/>
        <end position="295"/>
    </location>
</feature>
<feature type="domain" description="Multidrug resistance protein MdtA-like barrel-sandwich hybrid" evidence="4">
    <location>
        <begin position="61"/>
        <end position="191"/>
    </location>
</feature>
<dbReference type="Proteomes" id="UP000468650">
    <property type="component" value="Unassembled WGS sequence"/>
</dbReference>
<dbReference type="Gene3D" id="1.10.287.470">
    <property type="entry name" value="Helix hairpin bin"/>
    <property type="match status" value="1"/>
</dbReference>
<dbReference type="RefSeq" id="WP_151666245.1">
    <property type="nucleotide sequence ID" value="NZ_WBVO01000001.1"/>
</dbReference>
<dbReference type="Pfam" id="PF25876">
    <property type="entry name" value="HH_MFP_RND"/>
    <property type="match status" value="1"/>
</dbReference>
<evidence type="ECO:0000313" key="8">
    <source>
        <dbReference type="Proteomes" id="UP000468650"/>
    </source>
</evidence>
<dbReference type="InterPro" id="IPR058625">
    <property type="entry name" value="MdtA-like_BSH"/>
</dbReference>
<dbReference type="Pfam" id="PF25944">
    <property type="entry name" value="Beta-barrel_RND"/>
    <property type="match status" value="1"/>
</dbReference>
<organism evidence="7 8">
    <name type="scientific">Phaeocystidibacter luteus</name>
    <dbReference type="NCBI Taxonomy" id="911197"/>
    <lineage>
        <taxon>Bacteria</taxon>
        <taxon>Pseudomonadati</taxon>
        <taxon>Bacteroidota</taxon>
        <taxon>Flavobacteriia</taxon>
        <taxon>Flavobacteriales</taxon>
        <taxon>Phaeocystidibacteraceae</taxon>
        <taxon>Phaeocystidibacter</taxon>
    </lineage>
</organism>
<dbReference type="OrthoDB" id="9801814at2"/>
<comment type="caution">
    <text evidence="7">The sequence shown here is derived from an EMBL/GenBank/DDBJ whole genome shotgun (WGS) entry which is preliminary data.</text>
</comment>
<reference evidence="7 8" key="1">
    <citation type="submission" date="2019-09" db="EMBL/GenBank/DDBJ databases">
        <title>Genomes of family Cryomorphaceae.</title>
        <authorList>
            <person name="Bowman J.P."/>
        </authorList>
    </citation>
    <scope>NUCLEOTIDE SEQUENCE [LARGE SCALE GENOMIC DNA]</scope>
    <source>
        <strain evidence="7 8">LMG 25704</strain>
    </source>
</reference>
<keyword evidence="8" id="KW-1185">Reference proteome</keyword>
<feature type="domain" description="Multidrug resistance protein MdtA-like alpha-helical hairpin" evidence="3">
    <location>
        <begin position="100"/>
        <end position="169"/>
    </location>
</feature>
<dbReference type="GO" id="GO:0030313">
    <property type="term" value="C:cell envelope"/>
    <property type="evidence" value="ECO:0007669"/>
    <property type="project" value="UniProtKB-SubCell"/>
</dbReference>
<dbReference type="Pfam" id="PF25967">
    <property type="entry name" value="RND-MFP_C"/>
    <property type="match status" value="1"/>
</dbReference>
<dbReference type="SUPFAM" id="SSF111369">
    <property type="entry name" value="HlyD-like secretion proteins"/>
    <property type="match status" value="1"/>
</dbReference>
<evidence type="ECO:0000259" key="4">
    <source>
        <dbReference type="Pfam" id="PF25917"/>
    </source>
</evidence>
<gene>
    <name evidence="7" type="ORF">F8C67_02680</name>
</gene>
<sequence length="383" mass="42040">MTKLSYLSGTIAATAILLLTACKSDEQQGPPPKPVPVITVSEVDIPFVTEFPGQVYGINDIPIRARVEGFLEEISFSEGTVVQKGQPLYSIDPLPYQARLNSAKSRLAQAEVEGVRAKNDLDRIRPLAERSAVSKSDLDAAVAGYDASQAQIQAAKAEVDLAEIELGYAQISAPITGIIGKTQARVGEYVGRSPNPVILNTVSEIDSFRVEFFVPESQYLILARRRQEIQNSGYEDRVTYSIILSDGEALDVQGRFDFLDRAVERTTGAIRAQVIFPNKDEIVRPGQFVRLRVTEQRINKVVAIPSRAVADLQGQKFVYVINDEGHSERRIVELGSEWDDLVTIRSGLEKGERIILEGIQAAQRGAALVPKDTTFTSVNGVEL</sequence>
<dbReference type="PANTHER" id="PTHR30158">
    <property type="entry name" value="ACRA/E-RELATED COMPONENT OF DRUG EFFLUX TRANSPORTER"/>
    <property type="match status" value="1"/>
</dbReference>
<dbReference type="Gene3D" id="2.40.420.20">
    <property type="match status" value="1"/>
</dbReference>
<dbReference type="EMBL" id="WBVO01000001">
    <property type="protein sequence ID" value="KAB2814666.1"/>
    <property type="molecule type" value="Genomic_DNA"/>
</dbReference>
<dbReference type="Pfam" id="PF25917">
    <property type="entry name" value="BSH_RND"/>
    <property type="match status" value="1"/>
</dbReference>
<dbReference type="GO" id="GO:0005886">
    <property type="term" value="C:plasma membrane"/>
    <property type="evidence" value="ECO:0007669"/>
    <property type="project" value="TreeGrafter"/>
</dbReference>
<proteinExistence type="inferred from homology"/>
<comment type="similarity">
    <text evidence="2">Belongs to the membrane fusion protein (MFP) (TC 8.A.1) family.</text>
</comment>
<dbReference type="AlphaFoldDB" id="A0A6N6RM79"/>